<sequence>MKQGQTDITSQQDKNLDMVDEHMQLLDTIQEMVKTEVNKRIGELIRTEEKKDPHPENPPPRKQRARHTFWQYARNFILELF</sequence>
<reference evidence="3" key="1">
    <citation type="submission" date="2015-11" db="EMBL/GenBank/DDBJ databases">
        <authorList>
            <person name="Holder M.E."/>
            <person name="Ajami N.J."/>
            <person name="Petrosino J.F."/>
        </authorList>
    </citation>
    <scope>NUCLEOTIDE SEQUENCE [LARGE SCALE GENOMIC DNA]</scope>
    <source>
        <strain evidence="3">F0113</strain>
    </source>
</reference>
<protein>
    <submittedName>
        <fullName evidence="2">Uncharacterized protein</fullName>
    </submittedName>
</protein>
<dbReference type="RefSeq" id="WP_025065146.1">
    <property type="nucleotide sequence ID" value="NZ_CP013195.1"/>
</dbReference>
<dbReference type="KEGG" id="peo:AS203_01010"/>
<dbReference type="OrthoDB" id="1082854at2"/>
<proteinExistence type="predicted"/>
<feature type="compositionally biased region" description="Basic and acidic residues" evidence="1">
    <location>
        <begin position="44"/>
        <end position="55"/>
    </location>
</feature>
<dbReference type="AlphaFoldDB" id="A0A0S2KHR3"/>
<name>A0A0S2KHR3_9BACT</name>
<evidence type="ECO:0000313" key="2">
    <source>
        <dbReference type="EMBL" id="ALO47856.1"/>
    </source>
</evidence>
<gene>
    <name evidence="2" type="ORF">AS203_01010</name>
</gene>
<dbReference type="Proteomes" id="UP000056252">
    <property type="component" value="Chromosome"/>
</dbReference>
<dbReference type="EMBL" id="CP013195">
    <property type="protein sequence ID" value="ALO47856.1"/>
    <property type="molecule type" value="Genomic_DNA"/>
</dbReference>
<accession>A0A0S2KHR3</accession>
<organism evidence="2 3">
    <name type="scientific">Hoylesella enoeca</name>
    <dbReference type="NCBI Taxonomy" id="76123"/>
    <lineage>
        <taxon>Bacteria</taxon>
        <taxon>Pseudomonadati</taxon>
        <taxon>Bacteroidota</taxon>
        <taxon>Bacteroidia</taxon>
        <taxon>Bacteroidales</taxon>
        <taxon>Prevotellaceae</taxon>
        <taxon>Hoylesella</taxon>
    </lineage>
</organism>
<keyword evidence="3" id="KW-1185">Reference proteome</keyword>
<evidence type="ECO:0000313" key="3">
    <source>
        <dbReference type="Proteomes" id="UP000056252"/>
    </source>
</evidence>
<feature type="region of interest" description="Disordered" evidence="1">
    <location>
        <begin position="44"/>
        <end position="66"/>
    </location>
</feature>
<evidence type="ECO:0000256" key="1">
    <source>
        <dbReference type="SAM" id="MobiDB-lite"/>
    </source>
</evidence>